<reference evidence="1 3" key="1">
    <citation type="submission" date="2017-11" db="EMBL/GenBank/DDBJ databases">
        <title>The genome of Rhizophagus clarus HR1 reveals common genetic basis of auxotrophy among arbuscular mycorrhizal fungi.</title>
        <authorList>
            <person name="Kobayashi Y."/>
        </authorList>
    </citation>
    <scope>NUCLEOTIDE SEQUENCE [LARGE SCALE GENOMIC DNA]</scope>
    <source>
        <strain evidence="1 3">HR1</strain>
    </source>
</reference>
<dbReference type="EMBL" id="BEXD01002469">
    <property type="protein sequence ID" value="GBB98429.1"/>
    <property type="molecule type" value="Genomic_DNA"/>
</dbReference>
<sequence length="101" mass="11878">MKKCWNSDPFKRPTIIDLEYIISQWLKCVNKYYDELNEGDSDIEFKHNIETSQFKDDIDEFVNANKTLSTLSQEQTDTSIIQQSHSQACYTSRLLNEMFGL</sequence>
<evidence type="ECO:0000313" key="3">
    <source>
        <dbReference type="Proteomes" id="UP000247702"/>
    </source>
</evidence>
<dbReference type="Proteomes" id="UP000247702">
    <property type="component" value="Unassembled WGS sequence"/>
</dbReference>
<keyword evidence="3" id="KW-1185">Reference proteome</keyword>
<dbReference type="AlphaFoldDB" id="A0A2Z6RMQ0"/>
<keyword evidence="2" id="KW-0418">Kinase</keyword>
<dbReference type="GO" id="GO:0016301">
    <property type="term" value="F:kinase activity"/>
    <property type="evidence" value="ECO:0007669"/>
    <property type="project" value="UniProtKB-KW"/>
</dbReference>
<keyword evidence="2" id="KW-0808">Transferase</keyword>
<evidence type="ECO:0000313" key="2">
    <source>
        <dbReference type="EMBL" id="GES95407.1"/>
    </source>
</evidence>
<protein>
    <submittedName>
        <fullName evidence="2">Kinase-like domain-containing protein</fullName>
    </submittedName>
</protein>
<evidence type="ECO:0000313" key="1">
    <source>
        <dbReference type="EMBL" id="GBB98429.1"/>
    </source>
</evidence>
<dbReference type="EMBL" id="BLAL01000242">
    <property type="protein sequence ID" value="GES95407.1"/>
    <property type="molecule type" value="Genomic_DNA"/>
</dbReference>
<dbReference type="OrthoDB" id="2303551at2759"/>
<name>A0A2Z6RMQ0_9GLOM</name>
<proteinExistence type="predicted"/>
<reference evidence="2" key="2">
    <citation type="submission" date="2019-10" db="EMBL/GenBank/DDBJ databases">
        <title>Conservation and host-specific expression of non-tandemly repeated heterogenous ribosome RNA gene in arbuscular mycorrhizal fungi.</title>
        <authorList>
            <person name="Maeda T."/>
            <person name="Kobayashi Y."/>
            <person name="Nakagawa T."/>
            <person name="Ezawa T."/>
            <person name="Yamaguchi K."/>
            <person name="Bino T."/>
            <person name="Nishimoto Y."/>
            <person name="Shigenobu S."/>
            <person name="Kawaguchi M."/>
        </authorList>
    </citation>
    <scope>NUCLEOTIDE SEQUENCE</scope>
    <source>
        <strain evidence="2">HR1</strain>
    </source>
</reference>
<organism evidence="1 3">
    <name type="scientific">Rhizophagus clarus</name>
    <dbReference type="NCBI Taxonomy" id="94130"/>
    <lineage>
        <taxon>Eukaryota</taxon>
        <taxon>Fungi</taxon>
        <taxon>Fungi incertae sedis</taxon>
        <taxon>Mucoromycota</taxon>
        <taxon>Glomeromycotina</taxon>
        <taxon>Glomeromycetes</taxon>
        <taxon>Glomerales</taxon>
        <taxon>Glomeraceae</taxon>
        <taxon>Rhizophagus</taxon>
    </lineage>
</organism>
<comment type="caution">
    <text evidence="1">The sequence shown here is derived from an EMBL/GenBank/DDBJ whole genome shotgun (WGS) entry which is preliminary data.</text>
</comment>
<dbReference type="Proteomes" id="UP000615446">
    <property type="component" value="Unassembled WGS sequence"/>
</dbReference>
<accession>A0A2Z6RMQ0</accession>
<gene>
    <name evidence="2" type="ORF">RCL2_002207900</name>
    <name evidence="1" type="ORF">RclHR1_03220022</name>
</gene>